<keyword evidence="7" id="KW-1185">Reference proteome</keyword>
<dbReference type="AlphaFoldDB" id="A0A1H3S8A5"/>
<evidence type="ECO:0000259" key="5">
    <source>
        <dbReference type="PROSITE" id="PS01124"/>
    </source>
</evidence>
<proteinExistence type="predicted"/>
<evidence type="ECO:0000256" key="4">
    <source>
        <dbReference type="SAM" id="MobiDB-lite"/>
    </source>
</evidence>
<dbReference type="PANTHER" id="PTHR46796">
    <property type="entry name" value="HTH-TYPE TRANSCRIPTIONAL ACTIVATOR RHAS-RELATED"/>
    <property type="match status" value="1"/>
</dbReference>
<dbReference type="PROSITE" id="PS01124">
    <property type="entry name" value="HTH_ARAC_FAMILY_2"/>
    <property type="match status" value="1"/>
</dbReference>
<protein>
    <submittedName>
        <fullName evidence="6">Transcriptional regulator, AraC family</fullName>
    </submittedName>
</protein>
<dbReference type="InterPro" id="IPR018060">
    <property type="entry name" value="HTH_AraC"/>
</dbReference>
<keyword evidence="3" id="KW-0804">Transcription</keyword>
<dbReference type="STRING" id="137265.SAMN05421684_4703"/>
<dbReference type="Proteomes" id="UP000199632">
    <property type="component" value="Unassembled WGS sequence"/>
</dbReference>
<evidence type="ECO:0000256" key="1">
    <source>
        <dbReference type="ARBA" id="ARBA00023015"/>
    </source>
</evidence>
<dbReference type="Gene3D" id="1.10.10.60">
    <property type="entry name" value="Homeodomain-like"/>
    <property type="match status" value="1"/>
</dbReference>
<accession>A0A1H3S8A5</accession>
<dbReference type="PANTHER" id="PTHR46796:SF6">
    <property type="entry name" value="ARAC SUBFAMILY"/>
    <property type="match status" value="1"/>
</dbReference>
<dbReference type="Pfam" id="PF14525">
    <property type="entry name" value="AraC_binding_2"/>
    <property type="match status" value="1"/>
</dbReference>
<reference evidence="7" key="1">
    <citation type="submission" date="2016-10" db="EMBL/GenBank/DDBJ databases">
        <authorList>
            <person name="Varghese N."/>
            <person name="Submissions S."/>
        </authorList>
    </citation>
    <scope>NUCLEOTIDE SEQUENCE [LARGE SCALE GENOMIC DNA]</scope>
    <source>
        <strain evidence="7">DSM 44718</strain>
    </source>
</reference>
<keyword evidence="2" id="KW-0238">DNA-binding</keyword>
<dbReference type="InterPro" id="IPR020449">
    <property type="entry name" value="Tscrpt_reg_AraC-type_HTH"/>
</dbReference>
<name>A0A1H3S8A5_9ACTN</name>
<dbReference type="GO" id="GO:0003700">
    <property type="term" value="F:DNA-binding transcription factor activity"/>
    <property type="evidence" value="ECO:0007669"/>
    <property type="project" value="InterPro"/>
</dbReference>
<feature type="region of interest" description="Disordered" evidence="4">
    <location>
        <begin position="363"/>
        <end position="383"/>
    </location>
</feature>
<dbReference type="SMART" id="SM00342">
    <property type="entry name" value="HTH_ARAC"/>
    <property type="match status" value="1"/>
</dbReference>
<dbReference type="Pfam" id="PF12833">
    <property type="entry name" value="HTH_18"/>
    <property type="match status" value="1"/>
</dbReference>
<feature type="domain" description="HTH araC/xylS-type" evidence="5">
    <location>
        <begin position="245"/>
        <end position="346"/>
    </location>
</feature>
<sequence>MRRMRWAPADGPTTMVDHAVPECDDLQVVRPLPLVRFSTADVPKDVRFATWHEMTATALISTTVVADDIDDFAAVVELLDLGRVQLSKISYPPLRAERSSRHIRRSDPGWFYLTVPTGGPLAINHADRQCTVGPGQFAMVDTSLPGVVANRRPVQQLIIHVLRSDLPLRHAQMRPGLARAFPLGGGLGALLVGTAAQIMESADQYSPHDARALAQVLVDLLVSVLAQFDAGVGAASDAQHRLLHLKALDFIEKHLADPGLTPEGVAAAQSVSLRYLQMLFREQGSTIAGLIRQRRLERCRRELREDTFRRRSVAAIGARWGFGDATAFSRAFKQAFGTPPGEYRQRKCARTVNGSARIANPLPHKLVHHRPGKDPTQDLRSSQ</sequence>
<dbReference type="InterPro" id="IPR009057">
    <property type="entry name" value="Homeodomain-like_sf"/>
</dbReference>
<evidence type="ECO:0000256" key="2">
    <source>
        <dbReference type="ARBA" id="ARBA00023125"/>
    </source>
</evidence>
<dbReference type="InterPro" id="IPR035418">
    <property type="entry name" value="AraC-bd_2"/>
</dbReference>
<keyword evidence="1" id="KW-0805">Transcription regulation</keyword>
<evidence type="ECO:0000313" key="7">
    <source>
        <dbReference type="Proteomes" id="UP000199632"/>
    </source>
</evidence>
<dbReference type="PRINTS" id="PR00032">
    <property type="entry name" value="HTHARAC"/>
</dbReference>
<evidence type="ECO:0000256" key="3">
    <source>
        <dbReference type="ARBA" id="ARBA00023163"/>
    </source>
</evidence>
<dbReference type="SUPFAM" id="SSF46689">
    <property type="entry name" value="Homeodomain-like"/>
    <property type="match status" value="1"/>
</dbReference>
<evidence type="ECO:0000313" key="6">
    <source>
        <dbReference type="EMBL" id="SDZ34256.1"/>
    </source>
</evidence>
<organism evidence="6 7">
    <name type="scientific">Asanoa ishikariensis</name>
    <dbReference type="NCBI Taxonomy" id="137265"/>
    <lineage>
        <taxon>Bacteria</taxon>
        <taxon>Bacillati</taxon>
        <taxon>Actinomycetota</taxon>
        <taxon>Actinomycetes</taxon>
        <taxon>Micromonosporales</taxon>
        <taxon>Micromonosporaceae</taxon>
        <taxon>Asanoa</taxon>
    </lineage>
</organism>
<dbReference type="EMBL" id="FNQB01000002">
    <property type="protein sequence ID" value="SDZ34256.1"/>
    <property type="molecule type" value="Genomic_DNA"/>
</dbReference>
<dbReference type="InterPro" id="IPR050204">
    <property type="entry name" value="AraC_XylS_family_regulators"/>
</dbReference>
<gene>
    <name evidence="6" type="ORF">SAMN05421684_4703</name>
</gene>
<dbReference type="GO" id="GO:0043565">
    <property type="term" value="F:sequence-specific DNA binding"/>
    <property type="evidence" value="ECO:0007669"/>
    <property type="project" value="InterPro"/>
</dbReference>